<dbReference type="InterPro" id="IPR000454">
    <property type="entry name" value="ATP_synth_F0_csu"/>
</dbReference>
<dbReference type="PRINTS" id="PR00124">
    <property type="entry name" value="ATPASEC"/>
</dbReference>
<dbReference type="HAMAP" id="MF_01396">
    <property type="entry name" value="ATP_synth_c_bact"/>
    <property type="match status" value="1"/>
</dbReference>
<keyword evidence="11 13" id="KW-0472">Membrane</keyword>
<evidence type="ECO:0000256" key="11">
    <source>
        <dbReference type="ARBA" id="ARBA00023136"/>
    </source>
</evidence>
<organism evidence="15 16">
    <name type="scientific">Lasallia pustulata</name>
    <dbReference type="NCBI Taxonomy" id="136370"/>
    <lineage>
        <taxon>Eukaryota</taxon>
        <taxon>Fungi</taxon>
        <taxon>Dikarya</taxon>
        <taxon>Ascomycota</taxon>
        <taxon>Pezizomycotina</taxon>
        <taxon>Lecanoromycetes</taxon>
        <taxon>OSLEUM clade</taxon>
        <taxon>Umbilicariomycetidae</taxon>
        <taxon>Umbilicariales</taxon>
        <taxon>Umbilicariaceae</taxon>
        <taxon>Lasallia</taxon>
    </lineage>
</organism>
<dbReference type="GO" id="GO:0008289">
    <property type="term" value="F:lipid binding"/>
    <property type="evidence" value="ECO:0007669"/>
    <property type="project" value="UniProtKB-KW"/>
</dbReference>
<evidence type="ECO:0000256" key="2">
    <source>
        <dbReference type="ARBA" id="ARBA00006704"/>
    </source>
</evidence>
<keyword evidence="7 13" id="KW-0375">Hydrogen ion transport</keyword>
<evidence type="ECO:0000256" key="13">
    <source>
        <dbReference type="RuleBase" id="RU004221"/>
    </source>
</evidence>
<keyword evidence="9 13" id="KW-0406">Ion transport</keyword>
<evidence type="ECO:0000256" key="7">
    <source>
        <dbReference type="ARBA" id="ARBA00022781"/>
    </source>
</evidence>
<dbReference type="PROSITE" id="PS00605">
    <property type="entry name" value="ATPASE_C"/>
    <property type="match status" value="1"/>
</dbReference>
<evidence type="ECO:0000256" key="6">
    <source>
        <dbReference type="ARBA" id="ARBA00022692"/>
    </source>
</evidence>
<dbReference type="FunFam" id="1.20.20.10:FF:000008">
    <property type="entry name" value="ATPase subunit 9 homolog"/>
    <property type="match status" value="1"/>
</dbReference>
<keyword evidence="10 13" id="KW-0446">Lipid-binding</keyword>
<keyword evidence="4 13" id="KW-0813">Transport</keyword>
<feature type="transmembrane region" description="Helical" evidence="13">
    <location>
        <begin position="103"/>
        <end position="126"/>
    </location>
</feature>
<evidence type="ECO:0000256" key="3">
    <source>
        <dbReference type="ARBA" id="ARBA00019317"/>
    </source>
</evidence>
<name>A0A1W5D4P6_9LECA</name>
<dbReference type="GO" id="GO:0045259">
    <property type="term" value="C:proton-transporting ATP synthase complex"/>
    <property type="evidence" value="ECO:0007669"/>
    <property type="project" value="UniProtKB-KW"/>
</dbReference>
<dbReference type="PANTHER" id="PTHR10031:SF13">
    <property type="entry name" value="ATP SYNTHASE SUBUNIT 9, MITOCHONDRIAL"/>
    <property type="match status" value="1"/>
</dbReference>
<dbReference type="GO" id="GO:0015986">
    <property type="term" value="P:proton motive force-driven ATP synthesis"/>
    <property type="evidence" value="ECO:0007669"/>
    <property type="project" value="InterPro"/>
</dbReference>
<dbReference type="GO" id="GO:0033177">
    <property type="term" value="C:proton-transporting two-sector ATPase complex, proton-transporting domain"/>
    <property type="evidence" value="ECO:0007669"/>
    <property type="project" value="InterPro"/>
</dbReference>
<dbReference type="PANTHER" id="PTHR10031">
    <property type="entry name" value="ATP SYNTHASE LIPID-BINDING PROTEIN, MITOCHONDRIAL"/>
    <property type="match status" value="1"/>
</dbReference>
<dbReference type="Proteomes" id="UP000192927">
    <property type="component" value="Unassembled WGS sequence"/>
</dbReference>
<evidence type="ECO:0000313" key="15">
    <source>
        <dbReference type="EMBL" id="SLM38035.1"/>
    </source>
</evidence>
<keyword evidence="6 13" id="KW-0812">Transmembrane</keyword>
<comment type="similarity">
    <text evidence="2 13">Belongs to the ATPase C chain family.</text>
</comment>
<dbReference type="InterPro" id="IPR002379">
    <property type="entry name" value="ATPase_proteolipid_c-like_dom"/>
</dbReference>
<dbReference type="GO" id="GO:0015078">
    <property type="term" value="F:proton transmembrane transporter activity"/>
    <property type="evidence" value="ECO:0007669"/>
    <property type="project" value="InterPro"/>
</dbReference>
<evidence type="ECO:0000313" key="16">
    <source>
        <dbReference type="Proteomes" id="UP000192927"/>
    </source>
</evidence>
<evidence type="ECO:0000256" key="5">
    <source>
        <dbReference type="ARBA" id="ARBA00022547"/>
    </source>
</evidence>
<keyword evidence="16" id="KW-1185">Reference proteome</keyword>
<evidence type="ECO:0000256" key="8">
    <source>
        <dbReference type="ARBA" id="ARBA00022989"/>
    </source>
</evidence>
<dbReference type="CDD" id="cd18182">
    <property type="entry name" value="ATP-synt_Fo_c_ATP5G3"/>
    <property type="match status" value="1"/>
</dbReference>
<keyword evidence="5" id="KW-0138">CF(0)</keyword>
<accession>A0A1W5D4P6</accession>
<sequence length="166" mass="17393">MASTTRLLAPKVASLMGSTSIKAARPALRVNLNVQSKSSARGFSGVSTGLRSNTASPFRNLKRQQASHILSATTRSMLSRQTARPYSSEVASAMVVMSQNLGMGLAAIGLGGAGIGIGLVFAALLKAVARNPSLRGQLFTYSILGFAFVEAMGLFTLMVAMMCKYV</sequence>
<feature type="transmembrane region" description="Helical" evidence="13">
    <location>
        <begin position="138"/>
        <end position="162"/>
    </location>
</feature>
<evidence type="ECO:0000256" key="9">
    <source>
        <dbReference type="ARBA" id="ARBA00023065"/>
    </source>
</evidence>
<feature type="domain" description="V-ATPase proteolipid subunit C-like" evidence="14">
    <location>
        <begin position="101"/>
        <end position="162"/>
    </location>
</feature>
<proteinExistence type="inferred from homology"/>
<evidence type="ECO:0000256" key="1">
    <source>
        <dbReference type="ARBA" id="ARBA00004225"/>
    </source>
</evidence>
<keyword evidence="8 13" id="KW-1133">Transmembrane helix</keyword>
<dbReference type="Gene3D" id="1.20.20.10">
    <property type="entry name" value="F1F0 ATP synthase subunit C"/>
    <property type="match status" value="1"/>
</dbReference>
<evidence type="ECO:0000256" key="4">
    <source>
        <dbReference type="ARBA" id="ARBA00022448"/>
    </source>
</evidence>
<dbReference type="EMBL" id="FWEW01002138">
    <property type="protein sequence ID" value="SLM38035.1"/>
    <property type="molecule type" value="Genomic_DNA"/>
</dbReference>
<dbReference type="InterPro" id="IPR035921">
    <property type="entry name" value="F/V-ATP_Csub_sf"/>
</dbReference>
<dbReference type="Pfam" id="PF00137">
    <property type="entry name" value="ATP-synt_C"/>
    <property type="match status" value="1"/>
</dbReference>
<dbReference type="SUPFAM" id="SSF81333">
    <property type="entry name" value="F1F0 ATP synthase subunit C"/>
    <property type="match status" value="1"/>
</dbReference>
<protein>
    <recommendedName>
        <fullName evidence="3">ATP synthase subunit 9, mitochondrial</fullName>
    </recommendedName>
    <alternativeName>
        <fullName evidence="12">Lipid-binding protein</fullName>
    </alternativeName>
</protein>
<comment type="subcellular location">
    <subcellularLocation>
        <location evidence="1">Mitochondrion membrane</location>
        <topology evidence="1">Multi-pass membrane protein</topology>
    </subcellularLocation>
</comment>
<evidence type="ECO:0000256" key="10">
    <source>
        <dbReference type="ARBA" id="ARBA00023121"/>
    </source>
</evidence>
<dbReference type="GO" id="GO:0031966">
    <property type="term" value="C:mitochondrial membrane"/>
    <property type="evidence" value="ECO:0007669"/>
    <property type="project" value="UniProtKB-SubCell"/>
</dbReference>
<dbReference type="AlphaFoldDB" id="A0A1W5D4P6"/>
<evidence type="ECO:0000256" key="12">
    <source>
        <dbReference type="ARBA" id="ARBA00030961"/>
    </source>
</evidence>
<dbReference type="InterPro" id="IPR038662">
    <property type="entry name" value="ATP_synth_F0_csu_sf"/>
</dbReference>
<evidence type="ECO:0000259" key="14">
    <source>
        <dbReference type="Pfam" id="PF00137"/>
    </source>
</evidence>
<dbReference type="InterPro" id="IPR020537">
    <property type="entry name" value="ATP_synth_F0_csu_DDCD_BS"/>
</dbReference>
<reference evidence="16" key="1">
    <citation type="submission" date="2017-03" db="EMBL/GenBank/DDBJ databases">
        <authorList>
            <person name="Sharma R."/>
            <person name="Thines M."/>
        </authorList>
    </citation>
    <scope>NUCLEOTIDE SEQUENCE [LARGE SCALE GENOMIC DNA]</scope>
</reference>